<keyword evidence="1" id="KW-0472">Membrane</keyword>
<dbReference type="InterPro" id="IPR025250">
    <property type="entry name" value="DUF4199"/>
</dbReference>
<feature type="transmembrane region" description="Helical" evidence="1">
    <location>
        <begin position="74"/>
        <end position="93"/>
    </location>
</feature>
<keyword evidence="1" id="KW-1133">Transmembrane helix</keyword>
<evidence type="ECO:0000313" key="3">
    <source>
        <dbReference type="Proteomes" id="UP001596043"/>
    </source>
</evidence>
<accession>A0ABV9HWX4</accession>
<keyword evidence="1" id="KW-0812">Transmembrane</keyword>
<name>A0ABV9HWX4_9FLAO</name>
<evidence type="ECO:0000256" key="1">
    <source>
        <dbReference type="SAM" id="Phobius"/>
    </source>
</evidence>
<organism evidence="2 3">
    <name type="scientific">Dokdonia ponticola</name>
    <dbReference type="NCBI Taxonomy" id="2041041"/>
    <lineage>
        <taxon>Bacteria</taxon>
        <taxon>Pseudomonadati</taxon>
        <taxon>Bacteroidota</taxon>
        <taxon>Flavobacteriia</taxon>
        <taxon>Flavobacteriales</taxon>
        <taxon>Flavobacteriaceae</taxon>
        <taxon>Dokdonia</taxon>
    </lineage>
</organism>
<feature type="transmembrane region" description="Helical" evidence="1">
    <location>
        <begin position="113"/>
        <end position="139"/>
    </location>
</feature>
<evidence type="ECO:0000313" key="2">
    <source>
        <dbReference type="EMBL" id="MFC4634664.1"/>
    </source>
</evidence>
<comment type="caution">
    <text evidence="2">The sequence shown here is derived from an EMBL/GenBank/DDBJ whole genome shotgun (WGS) entry which is preliminary data.</text>
</comment>
<dbReference type="Pfam" id="PF13858">
    <property type="entry name" value="DUF4199"/>
    <property type="match status" value="1"/>
</dbReference>
<feature type="transmembrane region" description="Helical" evidence="1">
    <location>
        <begin position="12"/>
        <end position="30"/>
    </location>
</feature>
<keyword evidence="3" id="KW-1185">Reference proteome</keyword>
<dbReference type="EMBL" id="JBHSFV010000007">
    <property type="protein sequence ID" value="MFC4634664.1"/>
    <property type="molecule type" value="Genomic_DNA"/>
</dbReference>
<gene>
    <name evidence="2" type="ORF">ACFO3O_12140</name>
</gene>
<dbReference type="Proteomes" id="UP001596043">
    <property type="component" value="Unassembled WGS sequence"/>
</dbReference>
<dbReference type="RefSeq" id="WP_379979143.1">
    <property type="nucleotide sequence ID" value="NZ_JBHSFV010000007.1"/>
</dbReference>
<reference evidence="3" key="1">
    <citation type="journal article" date="2019" name="Int. J. Syst. Evol. Microbiol.">
        <title>The Global Catalogue of Microorganisms (GCM) 10K type strain sequencing project: providing services to taxonomists for standard genome sequencing and annotation.</title>
        <authorList>
            <consortium name="The Broad Institute Genomics Platform"/>
            <consortium name="The Broad Institute Genome Sequencing Center for Infectious Disease"/>
            <person name="Wu L."/>
            <person name="Ma J."/>
        </authorList>
    </citation>
    <scope>NUCLEOTIDE SEQUENCE [LARGE SCALE GENOMIC DNA]</scope>
    <source>
        <strain evidence="3">YJ-61-S</strain>
    </source>
</reference>
<feature type="transmembrane region" description="Helical" evidence="1">
    <location>
        <begin position="36"/>
        <end position="53"/>
    </location>
</feature>
<sequence>MKTKLTLSIRYAIAISGLLISYFLLISLFGWHTNPLFSLFNGVITGFGIYEVIKGFKLREKDAFTYAKGFTTGIVTGFVATLLFTLFFGIYAGNINPTFTDSFMGPWGSSTSLAIILFTVAICGFATTAVFTLSFMQLFKKSWNPTKSETTTAFTGDEVEVSK</sequence>
<protein>
    <submittedName>
        <fullName evidence="2">DUF4199 domain-containing protein</fullName>
    </submittedName>
</protein>
<proteinExistence type="predicted"/>